<evidence type="ECO:0000313" key="2">
    <source>
        <dbReference type="Proteomes" id="UP000026960"/>
    </source>
</evidence>
<dbReference type="PaxDb" id="65489-OBART12G13130.1"/>
<reference evidence="1" key="2">
    <citation type="submission" date="2015-03" db="UniProtKB">
        <authorList>
            <consortium name="EnsemblPlants"/>
        </authorList>
    </citation>
    <scope>IDENTIFICATION</scope>
</reference>
<dbReference type="Gramene" id="OBART12G13130.1">
    <property type="protein sequence ID" value="OBART12G13130.1"/>
    <property type="gene ID" value="OBART12G13130"/>
</dbReference>
<dbReference type="Proteomes" id="UP000026960">
    <property type="component" value="Chromosome 12"/>
</dbReference>
<keyword evidence="2" id="KW-1185">Reference proteome</keyword>
<dbReference type="EnsemblPlants" id="OBART12G13130.1">
    <property type="protein sequence ID" value="OBART12G13130.1"/>
    <property type="gene ID" value="OBART12G13130"/>
</dbReference>
<accession>A0A0D3HUU1</accession>
<name>A0A0D3HUU1_9ORYZ</name>
<sequence length="89" mass="8837">METYLCAAPPTLVGMTSKGGKRGGGGAGAGAWEGAGGGGGGAATSLPVNILDWPKILGVEYSGKGSASADVTRWPLDECGDEEFHRGRG</sequence>
<dbReference type="HOGENOM" id="CLU_2458315_0_0_1"/>
<evidence type="ECO:0000313" key="1">
    <source>
        <dbReference type="EnsemblPlants" id="OBART12G13130.1"/>
    </source>
</evidence>
<protein>
    <submittedName>
        <fullName evidence="1">Uncharacterized protein</fullName>
    </submittedName>
</protein>
<organism evidence="1">
    <name type="scientific">Oryza barthii</name>
    <dbReference type="NCBI Taxonomy" id="65489"/>
    <lineage>
        <taxon>Eukaryota</taxon>
        <taxon>Viridiplantae</taxon>
        <taxon>Streptophyta</taxon>
        <taxon>Embryophyta</taxon>
        <taxon>Tracheophyta</taxon>
        <taxon>Spermatophyta</taxon>
        <taxon>Magnoliopsida</taxon>
        <taxon>Liliopsida</taxon>
        <taxon>Poales</taxon>
        <taxon>Poaceae</taxon>
        <taxon>BOP clade</taxon>
        <taxon>Oryzoideae</taxon>
        <taxon>Oryzeae</taxon>
        <taxon>Oryzinae</taxon>
        <taxon>Oryza</taxon>
    </lineage>
</organism>
<dbReference type="AlphaFoldDB" id="A0A0D3HUU1"/>
<proteinExistence type="predicted"/>
<reference evidence="1" key="1">
    <citation type="journal article" date="2009" name="Rice">
        <title>De Novo Next Generation Sequencing of Plant Genomes.</title>
        <authorList>
            <person name="Rounsley S."/>
            <person name="Marri P.R."/>
            <person name="Yu Y."/>
            <person name="He R."/>
            <person name="Sisneros N."/>
            <person name="Goicoechea J.L."/>
            <person name="Lee S.J."/>
            <person name="Angelova A."/>
            <person name="Kudrna D."/>
            <person name="Luo M."/>
            <person name="Affourtit J."/>
            <person name="Desany B."/>
            <person name="Knight J."/>
            <person name="Niazi F."/>
            <person name="Egholm M."/>
            <person name="Wing R.A."/>
        </authorList>
    </citation>
    <scope>NUCLEOTIDE SEQUENCE [LARGE SCALE GENOMIC DNA]</scope>
    <source>
        <strain evidence="1">cv. IRGC 105608</strain>
    </source>
</reference>